<dbReference type="AlphaFoldDB" id="A0A150N3L8"/>
<evidence type="ECO:0000313" key="2">
    <source>
        <dbReference type="Proteomes" id="UP000075324"/>
    </source>
</evidence>
<reference evidence="1 2" key="1">
    <citation type="submission" date="2016-01" db="EMBL/GenBank/DDBJ databases">
        <title>Draft Genome Sequences of Seven Thermophilic Sporeformers Isolated from Foods.</title>
        <authorList>
            <person name="Berendsen E.M."/>
            <person name="Wells-Bennik M.H."/>
            <person name="Krawcyk A.O."/>
            <person name="De Jong A."/>
            <person name="Holsappel S."/>
            <person name="Eijlander R.T."/>
            <person name="Kuipers O.P."/>
        </authorList>
    </citation>
    <scope>NUCLEOTIDE SEQUENCE [LARGE SCALE GENOMIC DNA]</scope>
    <source>
        <strain evidence="1 2">B4110</strain>
    </source>
</reference>
<dbReference type="Proteomes" id="UP000075324">
    <property type="component" value="Unassembled WGS sequence"/>
</dbReference>
<dbReference type="EMBL" id="LQYW01000040">
    <property type="protein sequence ID" value="KYD31347.1"/>
    <property type="molecule type" value="Genomic_DNA"/>
</dbReference>
<name>A0A150N3L8_9BACL</name>
<sequence>MSSAKKWANQQIHMYHNKKADRYKRSVFLFKYEAMIPD</sequence>
<accession>A0A150N3L8</accession>
<organism evidence="1 2">
    <name type="scientific">Parageobacillus toebii</name>
    <dbReference type="NCBI Taxonomy" id="153151"/>
    <lineage>
        <taxon>Bacteria</taxon>
        <taxon>Bacillati</taxon>
        <taxon>Bacillota</taxon>
        <taxon>Bacilli</taxon>
        <taxon>Bacillales</taxon>
        <taxon>Anoxybacillaceae</taxon>
        <taxon>Parageobacillus</taxon>
    </lineage>
</organism>
<protein>
    <submittedName>
        <fullName evidence="1">Uncharacterized protein</fullName>
    </submittedName>
</protein>
<gene>
    <name evidence="1" type="ORF">B4110_0834</name>
</gene>
<evidence type="ECO:0000313" key="1">
    <source>
        <dbReference type="EMBL" id="KYD31347.1"/>
    </source>
</evidence>
<proteinExistence type="predicted"/>
<comment type="caution">
    <text evidence="1">The sequence shown here is derived from an EMBL/GenBank/DDBJ whole genome shotgun (WGS) entry which is preliminary data.</text>
</comment>